<feature type="region of interest" description="Disordered" evidence="1">
    <location>
        <begin position="46"/>
        <end position="65"/>
    </location>
</feature>
<reference evidence="2 3" key="1">
    <citation type="submission" date="2018-02" db="EMBL/GenBank/DDBJ databases">
        <authorList>
            <person name="Skraban J."/>
            <person name="Trcek J."/>
        </authorList>
    </citation>
    <scope>NUCLEOTIDE SEQUENCE [LARGE SCALE GENOMIC DNA]</scope>
    <source>
        <strain evidence="2 3">AV446</strain>
    </source>
</reference>
<organism evidence="2 3">
    <name type="scientific">Novacetimonas pomaceti</name>
    <dbReference type="NCBI Taxonomy" id="2021998"/>
    <lineage>
        <taxon>Bacteria</taxon>
        <taxon>Pseudomonadati</taxon>
        <taxon>Pseudomonadota</taxon>
        <taxon>Alphaproteobacteria</taxon>
        <taxon>Acetobacterales</taxon>
        <taxon>Acetobacteraceae</taxon>
        <taxon>Novacetimonas</taxon>
    </lineage>
</organism>
<evidence type="ECO:0000256" key="1">
    <source>
        <dbReference type="SAM" id="MobiDB-lite"/>
    </source>
</evidence>
<comment type="caution">
    <text evidence="2">The sequence shown here is derived from an EMBL/GenBank/DDBJ whole genome shotgun (WGS) entry which is preliminary data.</text>
</comment>
<keyword evidence="3" id="KW-1185">Reference proteome</keyword>
<evidence type="ECO:0000313" key="2">
    <source>
        <dbReference type="EMBL" id="PYD49113.1"/>
    </source>
</evidence>
<dbReference type="EMBL" id="PRCW01000012">
    <property type="protein sequence ID" value="PYD49113.1"/>
    <property type="molecule type" value="Genomic_DNA"/>
</dbReference>
<name>A0ABX5P8N2_9PROT</name>
<accession>A0ABX5P8N2</accession>
<gene>
    <name evidence="2" type="ORF">C3920_01125</name>
</gene>
<proteinExistence type="predicted"/>
<protein>
    <submittedName>
        <fullName evidence="2">Uncharacterized protein</fullName>
    </submittedName>
</protein>
<dbReference type="Proteomes" id="UP000248116">
    <property type="component" value="Unassembled WGS sequence"/>
</dbReference>
<sequence length="65" mass="7088">MKKAVPRNFCHFSGNIQINGFVSRHPGRCRTGSPVRRDGILHAFSHAAKTSQGREEGGLSKNSPV</sequence>
<evidence type="ECO:0000313" key="3">
    <source>
        <dbReference type="Proteomes" id="UP000248116"/>
    </source>
</evidence>